<name>A0ABV6FM85_9BURK</name>
<dbReference type="EMBL" id="JBHLWP010000041">
    <property type="protein sequence ID" value="MFC0254629.1"/>
    <property type="molecule type" value="Genomic_DNA"/>
</dbReference>
<reference evidence="1 2" key="1">
    <citation type="submission" date="2024-09" db="EMBL/GenBank/DDBJ databases">
        <authorList>
            <person name="Sun Q."/>
            <person name="Mori K."/>
        </authorList>
    </citation>
    <scope>NUCLEOTIDE SEQUENCE [LARGE SCALE GENOMIC DNA]</scope>
    <source>
        <strain evidence="1 2">CCM 7792</strain>
    </source>
</reference>
<protein>
    <submittedName>
        <fullName evidence="1">Uncharacterized protein</fullName>
    </submittedName>
</protein>
<comment type="caution">
    <text evidence="1">The sequence shown here is derived from an EMBL/GenBank/DDBJ whole genome shotgun (WGS) entry which is preliminary data.</text>
</comment>
<accession>A0ABV6FM85</accession>
<feature type="non-terminal residue" evidence="1">
    <location>
        <position position="1"/>
    </location>
</feature>
<dbReference type="RefSeq" id="WP_379681875.1">
    <property type="nucleotide sequence ID" value="NZ_JBHLWP010000041.1"/>
</dbReference>
<dbReference type="Proteomes" id="UP001589773">
    <property type="component" value="Unassembled WGS sequence"/>
</dbReference>
<proteinExistence type="predicted"/>
<evidence type="ECO:0000313" key="2">
    <source>
        <dbReference type="Proteomes" id="UP001589773"/>
    </source>
</evidence>
<organism evidence="1 2">
    <name type="scientific">Massilia consociata</name>
    <dbReference type="NCBI Taxonomy" id="760117"/>
    <lineage>
        <taxon>Bacteria</taxon>
        <taxon>Pseudomonadati</taxon>
        <taxon>Pseudomonadota</taxon>
        <taxon>Betaproteobacteria</taxon>
        <taxon>Burkholderiales</taxon>
        <taxon>Oxalobacteraceae</taxon>
        <taxon>Telluria group</taxon>
        <taxon>Massilia</taxon>
    </lineage>
</organism>
<evidence type="ECO:0000313" key="1">
    <source>
        <dbReference type="EMBL" id="MFC0254629.1"/>
    </source>
</evidence>
<sequence length="227" mass="25228">CIRIRRWGTNRRACLEKSDAVRLWKLTLNRHQAVSGKSGARSIALLALGKNVICTHALAQGMGAPGYASISKHGYVIVTDEELGMIEPLGDDVLAREDRKALMADKVIMTERDGKVVWNRDAWGDGASAFSTVRKMADDGSLYSTQDGTFFNVQVPVELLNSAKRVIIATYLFDGSILQAFLRIKGIGHRPFTFEGLELRDSNVLKAALRERIELYECENTTDKLLK</sequence>
<gene>
    <name evidence="1" type="ORF">ACFFJK_22350</name>
</gene>
<keyword evidence="2" id="KW-1185">Reference proteome</keyword>